<reference evidence="1 2" key="1">
    <citation type="submission" date="2019-11" db="EMBL/GenBank/DDBJ databases">
        <title>The Phosphoenolpyruvate Phosphotransferase System Regulates Serratia proteamaculans 336X Biofilm Formation and Wheat Roots colonization.</title>
        <authorList>
            <person name="Liu F."/>
        </authorList>
    </citation>
    <scope>NUCLEOTIDE SEQUENCE [LARGE SCALE GENOMIC DNA]</scope>
    <source>
        <strain evidence="1 2">336X</strain>
    </source>
</reference>
<evidence type="ECO:0000313" key="1">
    <source>
        <dbReference type="EMBL" id="QGH60203.1"/>
    </source>
</evidence>
<protein>
    <submittedName>
        <fullName evidence="1">Uncharacterized protein</fullName>
    </submittedName>
</protein>
<organism evidence="1 2">
    <name type="scientific">Serratia proteamaculans</name>
    <dbReference type="NCBI Taxonomy" id="28151"/>
    <lineage>
        <taxon>Bacteria</taxon>
        <taxon>Pseudomonadati</taxon>
        <taxon>Pseudomonadota</taxon>
        <taxon>Gammaproteobacteria</taxon>
        <taxon>Enterobacterales</taxon>
        <taxon>Yersiniaceae</taxon>
        <taxon>Serratia</taxon>
    </lineage>
</organism>
<accession>A0A5Q2VA71</accession>
<name>A0A5Q2VA71_SERPR</name>
<evidence type="ECO:0000313" key="2">
    <source>
        <dbReference type="Proteomes" id="UP000381260"/>
    </source>
</evidence>
<dbReference type="EMBL" id="CP045913">
    <property type="protein sequence ID" value="QGH60203.1"/>
    <property type="molecule type" value="Genomic_DNA"/>
</dbReference>
<dbReference type="RefSeq" id="WP_153857772.1">
    <property type="nucleotide sequence ID" value="NZ_CP045913.1"/>
</dbReference>
<sequence length="195" mass="21763">MIFPTDILRSALHCVASGNEPREYLQGVYITPTHIKATDGRAAVMMEHGADTDIDAVFLVKGEIPDSAEVTIIKHMDEGWMAIHSDENKKFVGFCELTLLDYRYPDFSKILPAEPEPCDELPMFSAHLLALPYLMFGFEIGFTAVKFKPSGKSGPCQLILDPGINRLYGNPILVIMPLRDNAFDLWAEVMNEEGI</sequence>
<proteinExistence type="predicted"/>
<dbReference type="AlphaFoldDB" id="A0A5Q2VA71"/>
<gene>
    <name evidence="1" type="ORF">GHV41_04820</name>
</gene>
<dbReference type="Proteomes" id="UP000381260">
    <property type="component" value="Chromosome"/>
</dbReference>